<protein>
    <recommendedName>
        <fullName evidence="3">Glycosyltransferase involved in cell wall biosynthesis</fullName>
    </recommendedName>
</protein>
<dbReference type="Gene3D" id="3.40.50.2000">
    <property type="entry name" value="Glycogen Phosphorylase B"/>
    <property type="match status" value="1"/>
</dbReference>
<keyword evidence="2" id="KW-1185">Reference proteome</keyword>
<dbReference type="SUPFAM" id="SSF53756">
    <property type="entry name" value="UDP-Glycosyltransferase/glycogen phosphorylase"/>
    <property type="match status" value="1"/>
</dbReference>
<proteinExistence type="predicted"/>
<organism evidence="1 2">
    <name type="scientific">Roseibium algicola</name>
    <dbReference type="NCBI Taxonomy" id="2857014"/>
    <lineage>
        <taxon>Bacteria</taxon>
        <taxon>Pseudomonadati</taxon>
        <taxon>Pseudomonadota</taxon>
        <taxon>Alphaproteobacteria</taxon>
        <taxon>Hyphomicrobiales</taxon>
        <taxon>Stappiaceae</taxon>
        <taxon>Roseibium</taxon>
    </lineage>
</organism>
<dbReference type="Proteomes" id="UP000188174">
    <property type="component" value="Chromosome"/>
</dbReference>
<dbReference type="EMBL" id="CP019630">
    <property type="protein sequence ID" value="AQQ02453.1"/>
    <property type="molecule type" value="Genomic_DNA"/>
</dbReference>
<evidence type="ECO:0000313" key="1">
    <source>
        <dbReference type="EMBL" id="AQQ02453.1"/>
    </source>
</evidence>
<reference evidence="1 2" key="1">
    <citation type="submission" date="2017-02" db="EMBL/GenBank/DDBJ databases">
        <authorList>
            <person name="Jeong S."/>
        </authorList>
    </citation>
    <scope>NUCLEOTIDE SEQUENCE [LARGE SCALE GENOMIC DNA]</scope>
    <source>
        <strain evidence="1 2">RMAR6-6</strain>
    </source>
</reference>
<evidence type="ECO:0008006" key="3">
    <source>
        <dbReference type="Google" id="ProtNLM"/>
    </source>
</evidence>
<accession>A0ABN4WT92</accession>
<sequence length="361" mass="41282">MRIATKFSRKSSDDFYYCYSVLARNLCSSFKTIPTTDIYFLNSNRERSLQREGVNSFSTRDAVVVCRRDHPGVIERLLNEKTKRLYYVIDDNLWAADHDVSLPEIYRQRLLSLRNGQHNKLATAADTIVVPSPALFEVYEQQGFQVKMLDPFWSEALSTDWCFQDLPADAPLRIGYLGTASHAADRKFVLEVFENLLATGANVELTIVGDHDVPPQLSTHPKLRVLRHLDWYFYRKRLFKHRFDVLLYPVIPSSFNDARSANKLAEHAVCGGVGVYSDSWAYADFVRVNRVGLVWKNSVRTWVDNLLSLSIERNFQDLVGSLTPVHERNEIAGREQKAFWSACLDTSTRTSLSEDTALVST</sequence>
<name>A0ABN4WT92_9HYPH</name>
<gene>
    <name evidence="1" type="ORF">B0E33_01630</name>
</gene>
<evidence type="ECO:0000313" key="2">
    <source>
        <dbReference type="Proteomes" id="UP000188174"/>
    </source>
</evidence>